<evidence type="ECO:0000313" key="2">
    <source>
        <dbReference type="EMBL" id="VTJ86854.1"/>
    </source>
</evidence>
<keyword evidence="3" id="KW-1185">Reference proteome</keyword>
<accession>A0A5E4CYA7</accession>
<dbReference type="InterPro" id="IPR036179">
    <property type="entry name" value="Ig-like_dom_sf"/>
</dbReference>
<feature type="region of interest" description="Disordered" evidence="1">
    <location>
        <begin position="50"/>
        <end position="71"/>
    </location>
</feature>
<dbReference type="SUPFAM" id="SSF48726">
    <property type="entry name" value="Immunoglobulin"/>
    <property type="match status" value="1"/>
</dbReference>
<name>A0A5E4CYA7_MARMO</name>
<dbReference type="Proteomes" id="UP000335636">
    <property type="component" value="Unassembled WGS sequence"/>
</dbReference>
<proteinExistence type="predicted"/>
<sequence>ACEDMVMSQSPDLLAVSAGDMVTSSCKSSQSLLSIQKDYMAWNQQKPGQFPGFCTPGRPPGELGLPRGSYA</sequence>
<protein>
    <submittedName>
        <fullName evidence="2">Uncharacterized protein</fullName>
    </submittedName>
</protein>
<reference evidence="2" key="1">
    <citation type="submission" date="2019-04" db="EMBL/GenBank/DDBJ databases">
        <authorList>
            <person name="Alioto T."/>
            <person name="Alioto T."/>
        </authorList>
    </citation>
    <scope>NUCLEOTIDE SEQUENCE [LARGE SCALE GENOMIC DNA]</scope>
</reference>
<feature type="compositionally biased region" description="Low complexity" evidence="1">
    <location>
        <begin position="60"/>
        <end position="71"/>
    </location>
</feature>
<evidence type="ECO:0000313" key="3">
    <source>
        <dbReference type="Proteomes" id="UP000335636"/>
    </source>
</evidence>
<dbReference type="EMBL" id="CABDUW010002444">
    <property type="protein sequence ID" value="VTJ86854.1"/>
    <property type="molecule type" value="Genomic_DNA"/>
</dbReference>
<feature type="non-terminal residue" evidence="2">
    <location>
        <position position="1"/>
    </location>
</feature>
<dbReference type="Gene3D" id="2.60.40.10">
    <property type="entry name" value="Immunoglobulins"/>
    <property type="match status" value="1"/>
</dbReference>
<dbReference type="InterPro" id="IPR013783">
    <property type="entry name" value="Ig-like_fold"/>
</dbReference>
<gene>
    <name evidence="2" type="ORF">MONAX_5E021291</name>
</gene>
<evidence type="ECO:0000256" key="1">
    <source>
        <dbReference type="SAM" id="MobiDB-lite"/>
    </source>
</evidence>
<feature type="non-terminal residue" evidence="2">
    <location>
        <position position="71"/>
    </location>
</feature>
<organism evidence="2 3">
    <name type="scientific">Marmota monax</name>
    <name type="common">Woodchuck</name>
    <dbReference type="NCBI Taxonomy" id="9995"/>
    <lineage>
        <taxon>Eukaryota</taxon>
        <taxon>Metazoa</taxon>
        <taxon>Chordata</taxon>
        <taxon>Craniata</taxon>
        <taxon>Vertebrata</taxon>
        <taxon>Euteleostomi</taxon>
        <taxon>Mammalia</taxon>
        <taxon>Eutheria</taxon>
        <taxon>Euarchontoglires</taxon>
        <taxon>Glires</taxon>
        <taxon>Rodentia</taxon>
        <taxon>Sciuromorpha</taxon>
        <taxon>Sciuridae</taxon>
        <taxon>Xerinae</taxon>
        <taxon>Marmotini</taxon>
        <taxon>Marmota</taxon>
    </lineage>
</organism>
<dbReference type="AlphaFoldDB" id="A0A5E4CYA7"/>
<comment type="caution">
    <text evidence="2">The sequence shown here is derived from an EMBL/GenBank/DDBJ whole genome shotgun (WGS) entry which is preliminary data.</text>
</comment>